<evidence type="ECO:0000313" key="3">
    <source>
        <dbReference type="EMBL" id="AWK88699.1"/>
    </source>
</evidence>
<keyword evidence="1" id="KW-0802">TPR repeat</keyword>
<accession>A0A2S2CW49</accession>
<dbReference type="GO" id="GO:0016740">
    <property type="term" value="F:transferase activity"/>
    <property type="evidence" value="ECO:0007669"/>
    <property type="project" value="UniProtKB-KW"/>
</dbReference>
<dbReference type="Pfam" id="PF13374">
    <property type="entry name" value="TPR_10"/>
    <property type="match status" value="1"/>
</dbReference>
<organism evidence="3 4">
    <name type="scientific">Azospirillum thermophilum</name>
    <dbReference type="NCBI Taxonomy" id="2202148"/>
    <lineage>
        <taxon>Bacteria</taxon>
        <taxon>Pseudomonadati</taxon>
        <taxon>Pseudomonadota</taxon>
        <taxon>Alphaproteobacteria</taxon>
        <taxon>Rhodospirillales</taxon>
        <taxon>Azospirillaceae</taxon>
        <taxon>Azospirillum</taxon>
    </lineage>
</organism>
<evidence type="ECO:0000256" key="2">
    <source>
        <dbReference type="SAM" id="MobiDB-lite"/>
    </source>
</evidence>
<dbReference type="InterPro" id="IPR019734">
    <property type="entry name" value="TPR_rpt"/>
</dbReference>
<feature type="repeat" description="TPR" evidence="1">
    <location>
        <begin position="140"/>
        <end position="173"/>
    </location>
</feature>
<sequence>MATLLDALDAAVNHHMAGHTDEAARLYRLVLSVEPAQPGALHLLGVLQAQAGNSPAAVRGIARALRVRPESAQARAHLGGAQHSAGRPEEAEATLRRALALDPGLGDALDALGATLHGLARYPEARRWLHRAAAARPGHPQTLVNLGTVLRDQRRFAEAEACFDAVLARHPGHADAHLARAVGRLVQGDLAAGWEGFEHRWRRFATPPWAGEPLEGRRILLHVEQGYGDAIQFVRYAPLVAQAGGRVMVETDRALFRLFQSLGPPVQVLERGPEPPPHDLHCPLMSLPRAFGTRLETIPNGVPYLVVDEGDRQRWQARLAGVTDEDGGLRVGLVWAGNPRHRNDRNRSIPPALLRPLLAVEGVRFFSLQTGDARGALPALPGQDVADLTDGVRDFADTAAILAHLDLLVTVDTAMVHLAGALGVPAWLLLPHAPDWRWLLDRADSPWYPTLRLFRQPRPGDWATATATVAAVLRAAVQRRAGRSRG</sequence>
<dbReference type="SMART" id="SM00028">
    <property type="entry name" value="TPR"/>
    <property type="match status" value="4"/>
</dbReference>
<dbReference type="Pfam" id="PF13432">
    <property type="entry name" value="TPR_16"/>
    <property type="match status" value="2"/>
</dbReference>
<proteinExistence type="predicted"/>
<dbReference type="Gene3D" id="1.25.40.10">
    <property type="entry name" value="Tetratricopeptide repeat domain"/>
    <property type="match status" value="1"/>
</dbReference>
<dbReference type="InterPro" id="IPR011990">
    <property type="entry name" value="TPR-like_helical_dom_sf"/>
</dbReference>
<geneLocation type="plasmid" evidence="3 4">
    <name>unnamed1</name>
</geneLocation>
<dbReference type="InterPro" id="IPR052943">
    <property type="entry name" value="TMTC_O-mannosyl-trnsfr"/>
</dbReference>
<dbReference type="OrthoDB" id="9778733at2"/>
<protein>
    <submittedName>
        <fullName evidence="3">Glycosyltransferase</fullName>
    </submittedName>
</protein>
<dbReference type="AlphaFoldDB" id="A0A2S2CW49"/>
<dbReference type="KEGG" id="azz:DEW08_21625"/>
<dbReference type="PROSITE" id="PS50005">
    <property type="entry name" value="TPR"/>
    <property type="match status" value="2"/>
</dbReference>
<dbReference type="PANTHER" id="PTHR44809:SF1">
    <property type="entry name" value="PROTEIN O-MANNOSYL-TRANSFERASE TMTC1"/>
    <property type="match status" value="1"/>
</dbReference>
<dbReference type="RefSeq" id="WP_109331277.1">
    <property type="nucleotide sequence ID" value="NZ_CP029356.1"/>
</dbReference>
<evidence type="ECO:0000313" key="4">
    <source>
        <dbReference type="Proteomes" id="UP000245629"/>
    </source>
</evidence>
<reference evidence="4" key="1">
    <citation type="submission" date="2018-05" db="EMBL/GenBank/DDBJ databases">
        <title>Azospirillum thermophila sp. nov., a novel isolated from hot spring.</title>
        <authorList>
            <person name="Zhao Z."/>
        </authorList>
    </citation>
    <scope>NUCLEOTIDE SEQUENCE [LARGE SCALE GENOMIC DNA]</scope>
    <source>
        <strain evidence="4">CFH 70021</strain>
        <plasmid evidence="4">unnamed1</plasmid>
    </source>
</reference>
<dbReference type="Gene3D" id="3.40.50.2000">
    <property type="entry name" value="Glycogen Phosphorylase B"/>
    <property type="match status" value="1"/>
</dbReference>
<feature type="repeat" description="TPR" evidence="1">
    <location>
        <begin position="72"/>
        <end position="105"/>
    </location>
</feature>
<dbReference type="PANTHER" id="PTHR44809">
    <property type="match status" value="1"/>
</dbReference>
<gene>
    <name evidence="3" type="ORF">DEW08_21625</name>
</gene>
<dbReference type="EMBL" id="CP029356">
    <property type="protein sequence ID" value="AWK88699.1"/>
    <property type="molecule type" value="Genomic_DNA"/>
</dbReference>
<dbReference type="Proteomes" id="UP000245629">
    <property type="component" value="Plasmid unnamed1"/>
</dbReference>
<name>A0A2S2CW49_9PROT</name>
<dbReference type="SUPFAM" id="SSF48452">
    <property type="entry name" value="TPR-like"/>
    <property type="match status" value="1"/>
</dbReference>
<dbReference type="SUPFAM" id="SSF53756">
    <property type="entry name" value="UDP-Glycosyltransferase/glycogen phosphorylase"/>
    <property type="match status" value="1"/>
</dbReference>
<keyword evidence="4" id="KW-1185">Reference proteome</keyword>
<feature type="region of interest" description="Disordered" evidence="2">
    <location>
        <begin position="73"/>
        <end position="92"/>
    </location>
</feature>
<keyword evidence="3" id="KW-0614">Plasmid</keyword>
<keyword evidence="3" id="KW-0808">Transferase</keyword>
<evidence type="ECO:0000256" key="1">
    <source>
        <dbReference type="PROSITE-ProRule" id="PRU00339"/>
    </source>
</evidence>